<proteinExistence type="predicted"/>
<comment type="caution">
    <text evidence="1">The sequence shown here is derived from an EMBL/GenBank/DDBJ whole genome shotgun (WGS) entry which is preliminary data.</text>
</comment>
<sequence length="113" mass="13107">MFQNRDSVFRVMRQIQSFLPDFTHLTPSILLSALTSFPIPAEDNHPHSMMLSPPRFSIGIFFQCATQFSNVGQNYTKKVDSVNYMTSKVNWLHWILSRCTSVKGTKYKCIDFH</sequence>
<evidence type="ECO:0000313" key="1">
    <source>
        <dbReference type="EMBL" id="MEQ2234345.1"/>
    </source>
</evidence>
<name>A0ABV0TN75_9TELE</name>
<evidence type="ECO:0000313" key="2">
    <source>
        <dbReference type="Proteomes" id="UP001482620"/>
    </source>
</evidence>
<protein>
    <submittedName>
        <fullName evidence="1">Uncharacterized protein</fullName>
    </submittedName>
</protein>
<reference evidence="1 2" key="1">
    <citation type="submission" date="2021-06" db="EMBL/GenBank/DDBJ databases">
        <authorList>
            <person name="Palmer J.M."/>
        </authorList>
    </citation>
    <scope>NUCLEOTIDE SEQUENCE [LARGE SCALE GENOMIC DNA]</scope>
    <source>
        <strain evidence="2">if_2019</strain>
        <tissue evidence="1">Muscle</tissue>
    </source>
</reference>
<dbReference type="Proteomes" id="UP001482620">
    <property type="component" value="Unassembled WGS sequence"/>
</dbReference>
<keyword evidence="2" id="KW-1185">Reference proteome</keyword>
<organism evidence="1 2">
    <name type="scientific">Ilyodon furcidens</name>
    <name type="common">goldbreast splitfin</name>
    <dbReference type="NCBI Taxonomy" id="33524"/>
    <lineage>
        <taxon>Eukaryota</taxon>
        <taxon>Metazoa</taxon>
        <taxon>Chordata</taxon>
        <taxon>Craniata</taxon>
        <taxon>Vertebrata</taxon>
        <taxon>Euteleostomi</taxon>
        <taxon>Actinopterygii</taxon>
        <taxon>Neopterygii</taxon>
        <taxon>Teleostei</taxon>
        <taxon>Neoteleostei</taxon>
        <taxon>Acanthomorphata</taxon>
        <taxon>Ovalentaria</taxon>
        <taxon>Atherinomorphae</taxon>
        <taxon>Cyprinodontiformes</taxon>
        <taxon>Goodeidae</taxon>
        <taxon>Ilyodon</taxon>
    </lineage>
</organism>
<dbReference type="EMBL" id="JAHRIQ010039462">
    <property type="protein sequence ID" value="MEQ2234345.1"/>
    <property type="molecule type" value="Genomic_DNA"/>
</dbReference>
<gene>
    <name evidence="1" type="ORF">ILYODFUR_030964</name>
</gene>
<accession>A0ABV0TN75</accession>